<dbReference type="Pfam" id="PF01381">
    <property type="entry name" value="HTH_3"/>
    <property type="match status" value="1"/>
</dbReference>
<dbReference type="SMART" id="SM00530">
    <property type="entry name" value="HTH_XRE"/>
    <property type="match status" value="1"/>
</dbReference>
<dbReference type="InterPro" id="IPR001387">
    <property type="entry name" value="Cro/C1-type_HTH"/>
</dbReference>
<dbReference type="PANTHER" id="PTHR46797:SF1">
    <property type="entry name" value="METHYLPHOSPHONATE SYNTHASE"/>
    <property type="match status" value="1"/>
</dbReference>
<dbReference type="RefSeq" id="WP_008735334.1">
    <property type="nucleotide sequence ID" value="NZ_CP004387.1"/>
</dbReference>
<keyword evidence="1" id="KW-0238">DNA-binding</keyword>
<dbReference type="PANTHER" id="PTHR46797">
    <property type="entry name" value="HTH-TYPE TRANSCRIPTIONAL REGULATOR"/>
    <property type="match status" value="1"/>
</dbReference>
<dbReference type="AlphaFoldDB" id="A0A0B4XNS4"/>
<dbReference type="GO" id="GO:0016301">
    <property type="term" value="F:kinase activity"/>
    <property type="evidence" value="ECO:0007669"/>
    <property type="project" value="UniProtKB-KW"/>
</dbReference>
<evidence type="ECO:0000259" key="2">
    <source>
        <dbReference type="PROSITE" id="PS50943"/>
    </source>
</evidence>
<evidence type="ECO:0000313" key="4">
    <source>
        <dbReference type="Proteomes" id="UP000006764"/>
    </source>
</evidence>
<keyword evidence="3" id="KW-0808">Transferase</keyword>
<organism evidence="3 4">
    <name type="scientific">Isoalcanivorax pacificus W11-5</name>
    <dbReference type="NCBI Taxonomy" id="391936"/>
    <lineage>
        <taxon>Bacteria</taxon>
        <taxon>Pseudomonadati</taxon>
        <taxon>Pseudomonadota</taxon>
        <taxon>Gammaproteobacteria</taxon>
        <taxon>Oceanospirillales</taxon>
        <taxon>Alcanivoracaceae</taxon>
        <taxon>Isoalcanivorax</taxon>
    </lineage>
</organism>
<dbReference type="GO" id="GO:0003700">
    <property type="term" value="F:DNA-binding transcription factor activity"/>
    <property type="evidence" value="ECO:0007669"/>
    <property type="project" value="TreeGrafter"/>
</dbReference>
<name>A0A0B4XNS4_9GAMM</name>
<reference evidence="3 4" key="1">
    <citation type="journal article" date="2012" name="J. Bacteriol.">
        <title>Genome sequence of an alkane-degrading bacterium, Alcanivorax pacificus type strain W11-5, isolated from deep sea sediment.</title>
        <authorList>
            <person name="Lai Q."/>
            <person name="Shao Z."/>
        </authorList>
    </citation>
    <scope>NUCLEOTIDE SEQUENCE [LARGE SCALE GENOMIC DNA]</scope>
    <source>
        <strain evidence="3 4">W11-5</strain>
    </source>
</reference>
<keyword evidence="4" id="KW-1185">Reference proteome</keyword>
<dbReference type="KEGG" id="apac:S7S_10040"/>
<dbReference type="OrthoDB" id="7025825at2"/>
<dbReference type="InterPro" id="IPR050807">
    <property type="entry name" value="TransReg_Diox_bact_type"/>
</dbReference>
<sequence length="117" mass="13374">MNIGQALKRRREARGDTLEEVAYRADTDASNLSRIERGMQQPSVLLLQNLAKALGTSVSEIYRELEAGSRILELDEPLAADLAKMQRHFRHLKPADRVLVLEFTQMIKRRSKQQTSQ</sequence>
<proteinExistence type="predicted"/>
<dbReference type="SUPFAM" id="SSF47413">
    <property type="entry name" value="lambda repressor-like DNA-binding domains"/>
    <property type="match status" value="1"/>
</dbReference>
<evidence type="ECO:0000256" key="1">
    <source>
        <dbReference type="ARBA" id="ARBA00023125"/>
    </source>
</evidence>
<dbReference type="InterPro" id="IPR010982">
    <property type="entry name" value="Lambda_DNA-bd_dom_sf"/>
</dbReference>
<dbReference type="HOGENOM" id="CLU_139772_0_0_6"/>
<keyword evidence="3" id="KW-0418">Kinase</keyword>
<evidence type="ECO:0000313" key="3">
    <source>
        <dbReference type="EMBL" id="AJD48420.1"/>
    </source>
</evidence>
<dbReference type="EMBL" id="CP004387">
    <property type="protein sequence ID" value="AJD48420.1"/>
    <property type="molecule type" value="Genomic_DNA"/>
</dbReference>
<dbReference type="Gene3D" id="1.10.260.40">
    <property type="entry name" value="lambda repressor-like DNA-binding domains"/>
    <property type="match status" value="1"/>
</dbReference>
<protein>
    <submittedName>
        <fullName evidence="3">N-acetylglutamate synthase / N-acetylglutamate kinase</fullName>
    </submittedName>
</protein>
<accession>A0A0B4XNS4</accession>
<gene>
    <name evidence="3" type="ORF">S7S_10040</name>
</gene>
<dbReference type="CDD" id="cd00093">
    <property type="entry name" value="HTH_XRE"/>
    <property type="match status" value="1"/>
</dbReference>
<dbReference type="PROSITE" id="PS50943">
    <property type="entry name" value="HTH_CROC1"/>
    <property type="match status" value="1"/>
</dbReference>
<dbReference type="GO" id="GO:0003677">
    <property type="term" value="F:DNA binding"/>
    <property type="evidence" value="ECO:0007669"/>
    <property type="project" value="UniProtKB-KW"/>
</dbReference>
<feature type="domain" description="HTH cro/C1-type" evidence="2">
    <location>
        <begin position="7"/>
        <end position="61"/>
    </location>
</feature>
<dbReference type="GO" id="GO:0005829">
    <property type="term" value="C:cytosol"/>
    <property type="evidence" value="ECO:0007669"/>
    <property type="project" value="TreeGrafter"/>
</dbReference>
<dbReference type="Proteomes" id="UP000006764">
    <property type="component" value="Chromosome"/>
</dbReference>